<dbReference type="PANTHER" id="PTHR11066">
    <property type="entry name" value="ACYL-COA THIOESTERASE"/>
    <property type="match status" value="1"/>
</dbReference>
<dbReference type="InterPro" id="IPR029069">
    <property type="entry name" value="HotDog_dom_sf"/>
</dbReference>
<feature type="domain" description="Acyl-CoA thioesterase-like N-terminal HotDog" evidence="4">
    <location>
        <begin position="45"/>
        <end position="123"/>
    </location>
</feature>
<comment type="caution">
    <text evidence="6">The sequence shown here is derived from an EMBL/GenBank/DDBJ whole genome shotgun (WGS) entry which is preliminary data.</text>
</comment>
<dbReference type="PANTHER" id="PTHR11066:SF34">
    <property type="entry name" value="ACYL-COENZYME A THIOESTERASE 8"/>
    <property type="match status" value="1"/>
</dbReference>
<gene>
    <name evidence="6" type="ORF">GB882_01010</name>
</gene>
<protein>
    <submittedName>
        <fullName evidence="6">Acyl-CoA thioesterase II</fullName>
    </submittedName>
</protein>
<evidence type="ECO:0000256" key="1">
    <source>
        <dbReference type="ARBA" id="ARBA00006538"/>
    </source>
</evidence>
<dbReference type="InterPro" id="IPR003703">
    <property type="entry name" value="Acyl_CoA_thio"/>
</dbReference>
<feature type="compositionally biased region" description="Basic and acidic residues" evidence="3">
    <location>
        <begin position="312"/>
        <end position="324"/>
    </location>
</feature>
<dbReference type="EMBL" id="WHPD01000217">
    <property type="protein sequence ID" value="MPV87231.1"/>
    <property type="molecule type" value="Genomic_DNA"/>
</dbReference>
<dbReference type="InterPro" id="IPR049449">
    <property type="entry name" value="TesB_ACOT8-like_N"/>
</dbReference>
<accession>A0A7J9URI9</accession>
<dbReference type="InterPro" id="IPR042171">
    <property type="entry name" value="Acyl-CoA_hotdog"/>
</dbReference>
<dbReference type="Pfam" id="PF13622">
    <property type="entry name" value="4HBT_3"/>
    <property type="match status" value="1"/>
</dbReference>
<proteinExistence type="inferred from homology"/>
<dbReference type="CDD" id="cd03444">
    <property type="entry name" value="Thioesterase_II_repeat1"/>
    <property type="match status" value="1"/>
</dbReference>
<feature type="region of interest" description="Disordered" evidence="3">
    <location>
        <begin position="301"/>
        <end position="324"/>
    </location>
</feature>
<dbReference type="RefSeq" id="WP_405002718.1">
    <property type="nucleotide sequence ID" value="NZ_BAAAOT010000001.1"/>
</dbReference>
<dbReference type="GO" id="GO:0009062">
    <property type="term" value="P:fatty acid catabolic process"/>
    <property type="evidence" value="ECO:0007669"/>
    <property type="project" value="TreeGrafter"/>
</dbReference>
<feature type="domain" description="Acyl-CoA thioesterase-like C-terminal" evidence="5">
    <location>
        <begin position="149"/>
        <end position="298"/>
    </location>
</feature>
<dbReference type="CDD" id="cd03445">
    <property type="entry name" value="Thioesterase_II_repeat2"/>
    <property type="match status" value="1"/>
</dbReference>
<dbReference type="GO" id="GO:0047617">
    <property type="term" value="F:fatty acyl-CoA hydrolase activity"/>
    <property type="evidence" value="ECO:0007669"/>
    <property type="project" value="InterPro"/>
</dbReference>
<sequence length="324" mass="35623">MPAATDVLAVPGAGAEPLDSVLRTLRLERLGEDEYRGVSLPQMNGRIYGGQVLAQSIVAAADTLVDGGDGPRALHSVHGYFLRPGKLDLPITFAVERLHDGRSFSTRRTHALQQGRPILSLISSYQEDQPGRDHADAAPEVPDPESLTSAIELFNAVDHPVAKFMSSIAAFDIRHVGEPVYLQPPGEAADTQMLWMRARTPLPAEVTDLQHRALLAYACDQVMLEPVLRRHGLSWRTRGMSVASLDHSMWWHRPLRVDEWLLFVQHSPSAQGGRGLGTAKVFDRTGAHVATIAQEGMVRVPEDAEPAATGEVRPEEEWQRPSLR</sequence>
<dbReference type="Proteomes" id="UP000429644">
    <property type="component" value="Unassembled WGS sequence"/>
</dbReference>
<dbReference type="Pfam" id="PF20789">
    <property type="entry name" value="4HBT_3C"/>
    <property type="match status" value="1"/>
</dbReference>
<organism evidence="6 7">
    <name type="scientific">Georgenia ruanii</name>
    <dbReference type="NCBI Taxonomy" id="348442"/>
    <lineage>
        <taxon>Bacteria</taxon>
        <taxon>Bacillati</taxon>
        <taxon>Actinomycetota</taxon>
        <taxon>Actinomycetes</taxon>
        <taxon>Micrococcales</taxon>
        <taxon>Bogoriellaceae</taxon>
        <taxon>Georgenia</taxon>
    </lineage>
</organism>
<dbReference type="InterPro" id="IPR049450">
    <property type="entry name" value="ACOT8-like_C"/>
</dbReference>
<evidence type="ECO:0000256" key="2">
    <source>
        <dbReference type="ARBA" id="ARBA00022801"/>
    </source>
</evidence>
<keyword evidence="7" id="KW-1185">Reference proteome</keyword>
<dbReference type="GO" id="GO:0006637">
    <property type="term" value="P:acyl-CoA metabolic process"/>
    <property type="evidence" value="ECO:0007669"/>
    <property type="project" value="InterPro"/>
</dbReference>
<evidence type="ECO:0000256" key="3">
    <source>
        <dbReference type="SAM" id="MobiDB-lite"/>
    </source>
</evidence>
<dbReference type="Gene3D" id="2.40.160.210">
    <property type="entry name" value="Acyl-CoA thioesterase, double hotdog domain"/>
    <property type="match status" value="1"/>
</dbReference>
<keyword evidence="2" id="KW-0378">Hydrolase</keyword>
<dbReference type="SUPFAM" id="SSF54637">
    <property type="entry name" value="Thioesterase/thiol ester dehydrase-isomerase"/>
    <property type="match status" value="2"/>
</dbReference>
<evidence type="ECO:0000259" key="5">
    <source>
        <dbReference type="Pfam" id="PF20789"/>
    </source>
</evidence>
<evidence type="ECO:0000259" key="4">
    <source>
        <dbReference type="Pfam" id="PF13622"/>
    </source>
</evidence>
<reference evidence="6 7" key="1">
    <citation type="submission" date="2019-10" db="EMBL/GenBank/DDBJ databases">
        <title>Georgenia wutianyii sp. nov. and Georgenia yuyongxinii sp. nov. isolated from plateau pika (Ochotona curzoniae) in the Qinghai-Tibet plateau of China.</title>
        <authorList>
            <person name="Tian Z."/>
        </authorList>
    </citation>
    <scope>NUCLEOTIDE SEQUENCE [LARGE SCALE GENOMIC DNA]</scope>
    <source>
        <strain evidence="6 7">JCM 15130</strain>
    </source>
</reference>
<evidence type="ECO:0000313" key="7">
    <source>
        <dbReference type="Proteomes" id="UP000429644"/>
    </source>
</evidence>
<comment type="similarity">
    <text evidence="1">Belongs to the C/M/P thioester hydrolase family.</text>
</comment>
<evidence type="ECO:0000313" key="6">
    <source>
        <dbReference type="EMBL" id="MPV87231.1"/>
    </source>
</evidence>
<dbReference type="AlphaFoldDB" id="A0A7J9URI9"/>
<name>A0A7J9URI9_9MICO</name>